<dbReference type="Proteomes" id="UP000078541">
    <property type="component" value="Unassembled WGS sequence"/>
</dbReference>
<accession>A0A151K0Y5</accession>
<keyword evidence="2" id="KW-1185">Reference proteome</keyword>
<sequence length="62" mass="7034">MEIAIGDNQGNNIIISGTTLRKHVATLGVNLNLMDSEIVDLANFMGHEEKIHREYYRMPIVH</sequence>
<dbReference type="PANTHER" id="PTHR33480:SF1">
    <property type="entry name" value="TYR RECOMBINASE DOMAIN-CONTAINING PROTEIN"/>
    <property type="match status" value="1"/>
</dbReference>
<gene>
    <name evidence="1" type="ORF">ALC56_02495</name>
</gene>
<reference evidence="1 2" key="1">
    <citation type="submission" date="2016-03" db="EMBL/GenBank/DDBJ databases">
        <title>Trachymyrmex septentrionalis WGS genome.</title>
        <authorList>
            <person name="Nygaard S."/>
            <person name="Hu H."/>
            <person name="Boomsma J."/>
            <person name="Zhang G."/>
        </authorList>
    </citation>
    <scope>NUCLEOTIDE SEQUENCE [LARGE SCALE GENOMIC DNA]</scope>
    <source>
        <strain evidence="1">Tsep2-gDNA-1</strain>
        <tissue evidence="1">Whole body</tissue>
    </source>
</reference>
<name>A0A151K0Y5_9HYME</name>
<dbReference type="PANTHER" id="PTHR33480">
    <property type="entry name" value="SET DOMAIN-CONTAINING PROTEIN-RELATED"/>
    <property type="match status" value="1"/>
</dbReference>
<dbReference type="EMBL" id="KQ981298">
    <property type="protein sequence ID" value="KYN43056.1"/>
    <property type="molecule type" value="Genomic_DNA"/>
</dbReference>
<evidence type="ECO:0000313" key="1">
    <source>
        <dbReference type="EMBL" id="KYN43056.1"/>
    </source>
</evidence>
<dbReference type="STRING" id="34720.A0A151K0Y5"/>
<proteinExistence type="predicted"/>
<dbReference type="AlphaFoldDB" id="A0A151K0Y5"/>
<protein>
    <submittedName>
        <fullName evidence="1">Uncharacterized protein</fullName>
    </submittedName>
</protein>
<evidence type="ECO:0000313" key="2">
    <source>
        <dbReference type="Proteomes" id="UP000078541"/>
    </source>
</evidence>
<organism evidence="1 2">
    <name type="scientific">Trachymyrmex septentrionalis</name>
    <dbReference type="NCBI Taxonomy" id="34720"/>
    <lineage>
        <taxon>Eukaryota</taxon>
        <taxon>Metazoa</taxon>
        <taxon>Ecdysozoa</taxon>
        <taxon>Arthropoda</taxon>
        <taxon>Hexapoda</taxon>
        <taxon>Insecta</taxon>
        <taxon>Pterygota</taxon>
        <taxon>Neoptera</taxon>
        <taxon>Endopterygota</taxon>
        <taxon>Hymenoptera</taxon>
        <taxon>Apocrita</taxon>
        <taxon>Aculeata</taxon>
        <taxon>Formicoidea</taxon>
        <taxon>Formicidae</taxon>
        <taxon>Myrmicinae</taxon>
        <taxon>Trachymyrmex</taxon>
    </lineage>
</organism>